<sequence>MEVLIGQNKVGELLDSGSSVPLIVADLVRKTRTDVDRNYSKRMLSVTGNDLKVIGRVLLGLEIGTMRENHESTVIIELKTPVILGRDFHSPHNLKFDFDNGTVESPVDGIISMHNDTELEDSFKNSQRLITFGFKE</sequence>
<protein>
    <recommendedName>
        <fullName evidence="3">Peptidase A2 domain-containing protein</fullName>
    </recommendedName>
</protein>
<dbReference type="SUPFAM" id="SSF50630">
    <property type="entry name" value="Acid proteases"/>
    <property type="match status" value="1"/>
</dbReference>
<accession>A0AAV7KKC4</accession>
<dbReference type="EMBL" id="JAKMXF010000004">
    <property type="protein sequence ID" value="KAI6661877.1"/>
    <property type="molecule type" value="Genomic_DNA"/>
</dbReference>
<gene>
    <name evidence="1" type="ORF">LOD99_9760</name>
</gene>
<evidence type="ECO:0008006" key="3">
    <source>
        <dbReference type="Google" id="ProtNLM"/>
    </source>
</evidence>
<dbReference type="Proteomes" id="UP001165289">
    <property type="component" value="Unassembled WGS sequence"/>
</dbReference>
<dbReference type="Gene3D" id="2.40.70.10">
    <property type="entry name" value="Acid Proteases"/>
    <property type="match status" value="1"/>
</dbReference>
<dbReference type="InterPro" id="IPR021109">
    <property type="entry name" value="Peptidase_aspartic_dom_sf"/>
</dbReference>
<reference evidence="1 2" key="1">
    <citation type="journal article" date="2023" name="BMC Biol.">
        <title>The compact genome of the sponge Oopsacas minuta (Hexactinellida) is lacking key metazoan core genes.</title>
        <authorList>
            <person name="Santini S."/>
            <person name="Schenkelaars Q."/>
            <person name="Jourda C."/>
            <person name="Duchesne M."/>
            <person name="Belahbib H."/>
            <person name="Rocher C."/>
            <person name="Selva M."/>
            <person name="Riesgo A."/>
            <person name="Vervoort M."/>
            <person name="Leys S.P."/>
            <person name="Kodjabachian L."/>
            <person name="Le Bivic A."/>
            <person name="Borchiellini C."/>
            <person name="Claverie J.M."/>
            <person name="Renard E."/>
        </authorList>
    </citation>
    <scope>NUCLEOTIDE SEQUENCE [LARGE SCALE GENOMIC DNA]</scope>
    <source>
        <strain evidence="1">SPO-2</strain>
    </source>
</reference>
<name>A0AAV7KKC4_9METZ</name>
<evidence type="ECO:0000313" key="2">
    <source>
        <dbReference type="Proteomes" id="UP001165289"/>
    </source>
</evidence>
<dbReference type="AlphaFoldDB" id="A0AAV7KKC4"/>
<organism evidence="1 2">
    <name type="scientific">Oopsacas minuta</name>
    <dbReference type="NCBI Taxonomy" id="111878"/>
    <lineage>
        <taxon>Eukaryota</taxon>
        <taxon>Metazoa</taxon>
        <taxon>Porifera</taxon>
        <taxon>Hexactinellida</taxon>
        <taxon>Hexasterophora</taxon>
        <taxon>Lyssacinosida</taxon>
        <taxon>Leucopsacidae</taxon>
        <taxon>Oopsacas</taxon>
    </lineage>
</organism>
<keyword evidence="2" id="KW-1185">Reference proteome</keyword>
<proteinExistence type="predicted"/>
<evidence type="ECO:0000313" key="1">
    <source>
        <dbReference type="EMBL" id="KAI6661877.1"/>
    </source>
</evidence>
<comment type="caution">
    <text evidence="1">The sequence shown here is derived from an EMBL/GenBank/DDBJ whole genome shotgun (WGS) entry which is preliminary data.</text>
</comment>